<name>A0A2K3LN26_TRIPR</name>
<dbReference type="EMBL" id="ASHM01036925">
    <property type="protein sequence ID" value="PNX79923.1"/>
    <property type="molecule type" value="Genomic_DNA"/>
</dbReference>
<organism evidence="1 2">
    <name type="scientific">Trifolium pratense</name>
    <name type="common">Red clover</name>
    <dbReference type="NCBI Taxonomy" id="57577"/>
    <lineage>
        <taxon>Eukaryota</taxon>
        <taxon>Viridiplantae</taxon>
        <taxon>Streptophyta</taxon>
        <taxon>Embryophyta</taxon>
        <taxon>Tracheophyta</taxon>
        <taxon>Spermatophyta</taxon>
        <taxon>Magnoliopsida</taxon>
        <taxon>eudicotyledons</taxon>
        <taxon>Gunneridae</taxon>
        <taxon>Pentapetalae</taxon>
        <taxon>rosids</taxon>
        <taxon>fabids</taxon>
        <taxon>Fabales</taxon>
        <taxon>Fabaceae</taxon>
        <taxon>Papilionoideae</taxon>
        <taxon>50 kb inversion clade</taxon>
        <taxon>NPAAA clade</taxon>
        <taxon>Hologalegina</taxon>
        <taxon>IRL clade</taxon>
        <taxon>Trifolieae</taxon>
        <taxon>Trifolium</taxon>
    </lineage>
</organism>
<dbReference type="Proteomes" id="UP000236291">
    <property type="component" value="Unassembled WGS sequence"/>
</dbReference>
<evidence type="ECO:0000313" key="2">
    <source>
        <dbReference type="Proteomes" id="UP000236291"/>
    </source>
</evidence>
<dbReference type="AlphaFoldDB" id="A0A2K3LN26"/>
<protein>
    <submittedName>
        <fullName evidence="1">Uncharacterized protein</fullName>
    </submittedName>
</protein>
<accession>A0A2K3LN26</accession>
<comment type="caution">
    <text evidence="1">The sequence shown here is derived from an EMBL/GenBank/DDBJ whole genome shotgun (WGS) entry which is preliminary data.</text>
</comment>
<reference evidence="1 2" key="1">
    <citation type="journal article" date="2014" name="Am. J. Bot.">
        <title>Genome assembly and annotation for red clover (Trifolium pratense; Fabaceae).</title>
        <authorList>
            <person name="Istvanek J."/>
            <person name="Jaros M."/>
            <person name="Krenek A."/>
            <person name="Repkova J."/>
        </authorList>
    </citation>
    <scope>NUCLEOTIDE SEQUENCE [LARGE SCALE GENOMIC DNA]</scope>
    <source>
        <strain evidence="2">cv. Tatra</strain>
        <tissue evidence="1">Young leaves</tissue>
    </source>
</reference>
<proteinExistence type="predicted"/>
<gene>
    <name evidence="1" type="ORF">L195_g035915</name>
</gene>
<sequence length="130" mass="15065">MKNISQMFPCKKTRLDMIGGVLVLVLVFAASTYFPPTDTFLTDLNHRAVKAFAETEERCRKILAECSEESTRQQLMHIPELVTHMQQGHSEQLKRLRETTNAVWKKFDRVIQAWKLYFEGGGEMLGQEME</sequence>
<reference evidence="1 2" key="2">
    <citation type="journal article" date="2017" name="Front. Plant Sci.">
        <title>Gene Classification and Mining of Molecular Markers Useful in Red Clover (Trifolium pratense) Breeding.</title>
        <authorList>
            <person name="Istvanek J."/>
            <person name="Dluhosova J."/>
            <person name="Dluhos P."/>
            <person name="Patkova L."/>
            <person name="Nedelnik J."/>
            <person name="Repkova J."/>
        </authorList>
    </citation>
    <scope>NUCLEOTIDE SEQUENCE [LARGE SCALE GENOMIC DNA]</scope>
    <source>
        <strain evidence="2">cv. Tatra</strain>
        <tissue evidence="1">Young leaves</tissue>
    </source>
</reference>
<evidence type="ECO:0000313" key="1">
    <source>
        <dbReference type="EMBL" id="PNX79923.1"/>
    </source>
</evidence>